<dbReference type="SMART" id="SM00856">
    <property type="entry name" value="PMEI"/>
    <property type="match status" value="1"/>
</dbReference>
<protein>
    <recommendedName>
        <fullName evidence="5 14">Pectinesterase</fullName>
        <ecNumber evidence="5 14">3.1.1.11</ecNumber>
    </recommendedName>
</protein>
<dbReference type="GO" id="GO:0030599">
    <property type="term" value="F:pectinesterase activity"/>
    <property type="evidence" value="ECO:0007669"/>
    <property type="project" value="UniProtKB-UniRule"/>
</dbReference>
<dbReference type="PROSITE" id="PS00503">
    <property type="entry name" value="PECTINESTERASE_2"/>
    <property type="match status" value="1"/>
</dbReference>
<dbReference type="InterPro" id="IPR035513">
    <property type="entry name" value="Invertase/methylesterase_inhib"/>
</dbReference>
<comment type="pathway">
    <text evidence="2 14">Glycan metabolism; pectin degradation; 2-dehydro-3-deoxy-D-gluconate from pectin: step 1/5.</text>
</comment>
<evidence type="ECO:0000256" key="4">
    <source>
        <dbReference type="ARBA" id="ARBA00007786"/>
    </source>
</evidence>
<evidence type="ECO:0000256" key="6">
    <source>
        <dbReference type="ARBA" id="ARBA00022512"/>
    </source>
</evidence>
<evidence type="ECO:0000256" key="9">
    <source>
        <dbReference type="ARBA" id="ARBA00023157"/>
    </source>
</evidence>
<dbReference type="Pfam" id="PF01095">
    <property type="entry name" value="Pectinesterase"/>
    <property type="match status" value="1"/>
</dbReference>
<dbReference type="Gene3D" id="1.20.140.40">
    <property type="entry name" value="Invertase/pectin methylesterase inhibitor family protein"/>
    <property type="match status" value="1"/>
</dbReference>
<evidence type="ECO:0000256" key="12">
    <source>
        <dbReference type="ARBA" id="ARBA00057335"/>
    </source>
</evidence>
<comment type="catalytic activity">
    <reaction evidence="11 14">
        <text>[(1-&gt;4)-alpha-D-galacturonosyl methyl ester](n) + n H2O = [(1-&gt;4)-alpha-D-galacturonosyl](n) + n methanol + n H(+)</text>
        <dbReference type="Rhea" id="RHEA:22380"/>
        <dbReference type="Rhea" id="RHEA-COMP:14570"/>
        <dbReference type="Rhea" id="RHEA-COMP:14573"/>
        <dbReference type="ChEBI" id="CHEBI:15377"/>
        <dbReference type="ChEBI" id="CHEBI:15378"/>
        <dbReference type="ChEBI" id="CHEBI:17790"/>
        <dbReference type="ChEBI" id="CHEBI:140522"/>
        <dbReference type="ChEBI" id="CHEBI:140523"/>
        <dbReference type="EC" id="3.1.1.11"/>
    </reaction>
</comment>
<dbReference type="InterPro" id="IPR006501">
    <property type="entry name" value="Pectinesterase_inhib_dom"/>
</dbReference>
<dbReference type="CDD" id="cd15798">
    <property type="entry name" value="PMEI-like_3"/>
    <property type="match status" value="1"/>
</dbReference>
<comment type="similarity">
    <text evidence="4">In the C-terminal section; belongs to the pectinesterase family.</text>
</comment>
<keyword evidence="10" id="KW-0325">Glycoprotein</keyword>
<keyword evidence="15" id="KW-0812">Transmembrane</keyword>
<dbReference type="Pfam" id="PF04043">
    <property type="entry name" value="PMEI"/>
    <property type="match status" value="1"/>
</dbReference>
<evidence type="ECO:0000256" key="14">
    <source>
        <dbReference type="RuleBase" id="RU000589"/>
    </source>
</evidence>
<sequence>MEGECKYNMAVLENLKATELAGTAVRHLCLETIVVEMVFQDFDHLSERRRLERQQKHRKKIAIAAVSGIAFFVIVGAGVFSLISDQKSSAGNHGGSAVPQPAESSKPISHVARVIKTVCNATTYQETCQNTLEKEVEKDPSSAQPKDLLRIAIKAADVEIEKVLKKASSFKFDGPREKAAFEDCLQLVENAKEELKDSIARVGDDLGKVAKNAPDLNNWLSAVMSYQQTCIDGFPEGKLKSDMDKTFKTAKELTSNSLAMVSSLTSFMKTFPFPGAFSRRLLAKDGLPGWMSHEDRRILKGDNKDKPTPNVTVAKDGSGDFKTISEALTAMPAKYEGRYVIFVKQGIYDETVTVTKKMANITMYGDGSQKTIVTGNKNFADGVQTFRTATFAVLGDGFLCKAMGFRNTAGPEKHQAVAIRVQADRAIFLNCRFDGYQDTLYAQTHRQFYRSCVITGTVDFIFGDAAAVFQNCLITVRKPLENQQNLITAQGRVDEHETTGIVLQNCRIEPDKDLVPVQTKIRSYLGRPWKEFSRTVIMESTIGDFIHPDGWLPWQGQFGLKTLYYAEYNNKGGGAQTNARIKWPGYHIINKEEAMKFTVEPFYQGDWISATGSPVHLGLFLTEDLIWTRMLLSLFCFFHFISSIS</sequence>
<evidence type="ECO:0000256" key="11">
    <source>
        <dbReference type="ARBA" id="ARBA00047928"/>
    </source>
</evidence>
<reference evidence="17 18" key="1">
    <citation type="journal article" date="2023" name="Int. J. Mol. Sci.">
        <title>De Novo Assembly and Annotation of 11 Diverse Shrub Willow (Salix) Genomes Reveals Novel Gene Organization in Sex-Linked Regions.</title>
        <authorList>
            <person name="Hyden B."/>
            <person name="Feng K."/>
            <person name="Yates T.B."/>
            <person name="Jawdy S."/>
            <person name="Cereghino C."/>
            <person name="Smart L.B."/>
            <person name="Muchero W."/>
        </authorList>
    </citation>
    <scope>NUCLEOTIDE SEQUENCE [LARGE SCALE GENOMIC DNA]</scope>
    <source>
        <tissue evidence="17">Shoot tip</tissue>
    </source>
</reference>
<evidence type="ECO:0000256" key="15">
    <source>
        <dbReference type="SAM" id="Phobius"/>
    </source>
</evidence>
<dbReference type="GO" id="GO:0042545">
    <property type="term" value="P:cell wall modification"/>
    <property type="evidence" value="ECO:0007669"/>
    <property type="project" value="UniProtKB-UniRule"/>
</dbReference>
<dbReference type="SUPFAM" id="SSF101148">
    <property type="entry name" value="Plant invertase/pectin methylesterase inhibitor"/>
    <property type="match status" value="1"/>
</dbReference>
<organism evidence="17 18">
    <name type="scientific">Salix udensis</name>
    <dbReference type="NCBI Taxonomy" id="889485"/>
    <lineage>
        <taxon>Eukaryota</taxon>
        <taxon>Viridiplantae</taxon>
        <taxon>Streptophyta</taxon>
        <taxon>Embryophyta</taxon>
        <taxon>Tracheophyta</taxon>
        <taxon>Spermatophyta</taxon>
        <taxon>Magnoliopsida</taxon>
        <taxon>eudicotyledons</taxon>
        <taxon>Gunneridae</taxon>
        <taxon>Pentapetalae</taxon>
        <taxon>rosids</taxon>
        <taxon>fabids</taxon>
        <taxon>Malpighiales</taxon>
        <taxon>Salicaceae</taxon>
        <taxon>Saliceae</taxon>
        <taxon>Salix</taxon>
    </lineage>
</organism>
<feature type="domain" description="Pectinesterase inhibitor" evidence="16">
    <location>
        <begin position="110"/>
        <end position="260"/>
    </location>
</feature>
<keyword evidence="6" id="KW-0134">Cell wall</keyword>
<evidence type="ECO:0000256" key="7">
    <source>
        <dbReference type="ARBA" id="ARBA00022801"/>
    </source>
</evidence>
<dbReference type="FunFam" id="2.160.20.10:FF:000001">
    <property type="entry name" value="Pectinesterase"/>
    <property type="match status" value="1"/>
</dbReference>
<keyword evidence="9" id="KW-1015">Disulfide bond</keyword>
<dbReference type="SUPFAM" id="SSF51126">
    <property type="entry name" value="Pectin lyase-like"/>
    <property type="match status" value="1"/>
</dbReference>
<comment type="subcellular location">
    <subcellularLocation>
        <location evidence="1">Secreted</location>
        <location evidence="1">Cell wall</location>
    </subcellularLocation>
</comment>
<evidence type="ECO:0000256" key="5">
    <source>
        <dbReference type="ARBA" id="ARBA00013229"/>
    </source>
</evidence>
<dbReference type="InterPro" id="IPR000070">
    <property type="entry name" value="Pectinesterase_cat"/>
</dbReference>
<keyword evidence="15" id="KW-0472">Membrane</keyword>
<dbReference type="GO" id="GO:0004857">
    <property type="term" value="F:enzyme inhibitor activity"/>
    <property type="evidence" value="ECO:0007669"/>
    <property type="project" value="InterPro"/>
</dbReference>
<evidence type="ECO:0000313" key="18">
    <source>
        <dbReference type="Proteomes" id="UP001162972"/>
    </source>
</evidence>
<evidence type="ECO:0000259" key="16">
    <source>
        <dbReference type="SMART" id="SM00856"/>
    </source>
</evidence>
<dbReference type="AlphaFoldDB" id="A0AAD6L4S9"/>
<proteinExistence type="inferred from homology"/>
<gene>
    <name evidence="17" type="ORF">OIU84_000376</name>
</gene>
<keyword evidence="18" id="KW-1185">Reference proteome</keyword>
<dbReference type="PANTHER" id="PTHR31707">
    <property type="entry name" value="PECTINESTERASE"/>
    <property type="match status" value="1"/>
</dbReference>
<dbReference type="InterPro" id="IPR033131">
    <property type="entry name" value="Pectinesterase_Asp_AS"/>
</dbReference>
<name>A0AAD6L4S9_9ROSI</name>
<dbReference type="InterPro" id="IPR011050">
    <property type="entry name" value="Pectin_lyase_fold/virulence"/>
</dbReference>
<comment type="function">
    <text evidence="12">Acts in the modification of cell walls via demethylesterification of cell wall pectin.</text>
</comment>
<keyword evidence="8 14" id="KW-0063">Aspartyl esterase</keyword>
<keyword evidence="6" id="KW-0964">Secreted</keyword>
<dbReference type="EC" id="3.1.1.11" evidence="5 14"/>
<evidence type="ECO:0000256" key="8">
    <source>
        <dbReference type="ARBA" id="ARBA00023085"/>
    </source>
</evidence>
<feature type="transmembrane region" description="Helical" evidence="15">
    <location>
        <begin position="61"/>
        <end position="83"/>
    </location>
</feature>
<dbReference type="NCBIfam" id="TIGR01614">
    <property type="entry name" value="PME_inhib"/>
    <property type="match status" value="1"/>
</dbReference>
<comment type="similarity">
    <text evidence="3">In the N-terminal section; belongs to the PMEI family.</text>
</comment>
<dbReference type="FunFam" id="1.20.140.40:FF:000001">
    <property type="entry name" value="Pectinesterase"/>
    <property type="match status" value="1"/>
</dbReference>
<evidence type="ECO:0000313" key="17">
    <source>
        <dbReference type="EMBL" id="KAJ6435138.1"/>
    </source>
</evidence>
<dbReference type="Gene3D" id="2.160.20.10">
    <property type="entry name" value="Single-stranded right-handed beta-helix, Pectin lyase-like"/>
    <property type="match status" value="1"/>
</dbReference>
<comment type="caution">
    <text evidence="17">The sequence shown here is derived from an EMBL/GenBank/DDBJ whole genome shotgun (WGS) entry which is preliminary data.</text>
</comment>
<accession>A0AAD6L4S9</accession>
<evidence type="ECO:0000256" key="3">
    <source>
        <dbReference type="ARBA" id="ARBA00006027"/>
    </source>
</evidence>
<dbReference type="Proteomes" id="UP001162972">
    <property type="component" value="Chromosome 18"/>
</dbReference>
<dbReference type="EMBL" id="JAPFFJ010000001">
    <property type="protein sequence ID" value="KAJ6435138.1"/>
    <property type="molecule type" value="Genomic_DNA"/>
</dbReference>
<dbReference type="GO" id="GO:0045490">
    <property type="term" value="P:pectin catabolic process"/>
    <property type="evidence" value="ECO:0007669"/>
    <property type="project" value="UniProtKB-UniRule"/>
</dbReference>
<evidence type="ECO:0000256" key="10">
    <source>
        <dbReference type="ARBA" id="ARBA00023180"/>
    </source>
</evidence>
<keyword evidence="7 14" id="KW-0378">Hydrolase</keyword>
<evidence type="ECO:0000256" key="2">
    <source>
        <dbReference type="ARBA" id="ARBA00005184"/>
    </source>
</evidence>
<feature type="active site" evidence="13">
    <location>
        <position position="459"/>
    </location>
</feature>
<dbReference type="InterPro" id="IPR012334">
    <property type="entry name" value="Pectin_lyas_fold"/>
</dbReference>
<keyword evidence="15" id="KW-1133">Transmembrane helix</keyword>
<evidence type="ECO:0000256" key="1">
    <source>
        <dbReference type="ARBA" id="ARBA00004191"/>
    </source>
</evidence>
<evidence type="ECO:0000256" key="13">
    <source>
        <dbReference type="PROSITE-ProRule" id="PRU10040"/>
    </source>
</evidence>